<reference evidence="4" key="1">
    <citation type="submission" date="2016-10" db="EMBL/GenBank/DDBJ databases">
        <authorList>
            <person name="Varghese N."/>
            <person name="Submissions S."/>
        </authorList>
    </citation>
    <scope>NUCLEOTIDE SEQUENCE [LARGE SCALE GENOMIC DNA]</scope>
    <source>
        <strain evidence="4">CGMCC 1.10329</strain>
    </source>
</reference>
<protein>
    <submittedName>
        <fullName evidence="3">SipW-cognate class signal peptide</fullName>
    </submittedName>
</protein>
<keyword evidence="2" id="KW-1133">Transmembrane helix</keyword>
<sequence length="476" mass="48855">MSKQDITATRRNVLLGLGTVGLASAGAGLGTTAYFHDTESFEGNSLQAGEFDLRVRFHGQYNEPGEPLFGQSNGIIDGVNSMAGGQSVSESSFGYVVDDLKPGDWGFGEFCFQIIDNPGFVTLSGEVTQDSENGYTEPEPTTAADGDSNTPGDAAGEGELLDALLVDVSYSDGTFTNTGGNNASQYAPGTAKGDVFSGTLREFFANEYLFDADPTTVAADPVPGTDNLGEFFNPCLLFEFHVPTSVGNEIQSDILGFSLNFHAVQARHNAVVATDVGSGFVDVSPSVNANGGYGTGGESFASKMITGRARYGDSGGAAEKELTTGMASPTGDGKNIDWAPFFGQSTPFTFSYDANAATGTFALANDAVTSTVSGVSAPAGRIGLQAKANEATVSVANVAVTTDGSATTLVGPASFAASNDDGDGSTRDIQYLVIESDAAALTNGFTLSGDVTISPNGDFTSVAGANEDIALDVIVE</sequence>
<organism evidence="3 4">
    <name type="scientific">Halolamina pelagica</name>
    <dbReference type="NCBI Taxonomy" id="699431"/>
    <lineage>
        <taxon>Archaea</taxon>
        <taxon>Methanobacteriati</taxon>
        <taxon>Methanobacteriota</taxon>
        <taxon>Stenosarchaea group</taxon>
        <taxon>Halobacteria</taxon>
        <taxon>Halobacteriales</taxon>
        <taxon>Haloferacaceae</taxon>
    </lineage>
</organism>
<evidence type="ECO:0000256" key="2">
    <source>
        <dbReference type="SAM" id="Phobius"/>
    </source>
</evidence>
<evidence type="ECO:0000256" key="1">
    <source>
        <dbReference type="SAM" id="MobiDB-lite"/>
    </source>
</evidence>
<evidence type="ECO:0000313" key="3">
    <source>
        <dbReference type="EMBL" id="SFQ19943.1"/>
    </source>
</evidence>
<evidence type="ECO:0000313" key="4">
    <source>
        <dbReference type="Proteomes" id="UP000183769"/>
    </source>
</evidence>
<dbReference type="OrthoDB" id="137379at2157"/>
<accession>A0A1I5WJJ0</accession>
<dbReference type="InterPro" id="IPR023833">
    <property type="entry name" value="Signal_pept_SipW-depend-type"/>
</dbReference>
<dbReference type="PROSITE" id="PS51318">
    <property type="entry name" value="TAT"/>
    <property type="match status" value="1"/>
</dbReference>
<dbReference type="Proteomes" id="UP000183769">
    <property type="component" value="Unassembled WGS sequence"/>
</dbReference>
<keyword evidence="4" id="KW-1185">Reference proteome</keyword>
<gene>
    <name evidence="3" type="ORF">SAMN05216277_1332</name>
</gene>
<dbReference type="RefSeq" id="WP_074880964.1">
    <property type="nucleotide sequence ID" value="NZ_FOXI01000033.1"/>
</dbReference>
<keyword evidence="2" id="KW-0472">Membrane</keyword>
<dbReference type="AlphaFoldDB" id="A0A1I5WJJ0"/>
<proteinExistence type="predicted"/>
<name>A0A1I5WJJ0_9EURY</name>
<dbReference type="InterPro" id="IPR006311">
    <property type="entry name" value="TAT_signal"/>
</dbReference>
<feature type="region of interest" description="Disordered" evidence="1">
    <location>
        <begin position="129"/>
        <end position="156"/>
    </location>
</feature>
<feature type="transmembrane region" description="Helical" evidence="2">
    <location>
        <begin position="12"/>
        <end position="35"/>
    </location>
</feature>
<keyword evidence="2" id="KW-0812">Transmembrane</keyword>
<dbReference type="NCBIfam" id="TIGR04088">
    <property type="entry name" value="cognate_SipW"/>
    <property type="match status" value="1"/>
</dbReference>
<dbReference type="EMBL" id="FOXI01000033">
    <property type="protein sequence ID" value="SFQ19943.1"/>
    <property type="molecule type" value="Genomic_DNA"/>
</dbReference>